<dbReference type="PANTHER" id="PTHR36118:SF1">
    <property type="entry name" value="ION-TRANSLOCATING OXIDOREDUCTASE COMPLEX SUBUNIT G"/>
    <property type="match status" value="1"/>
</dbReference>
<dbReference type="eggNOG" id="COG4659">
    <property type="taxonomic scope" value="Bacteria"/>
</dbReference>
<dbReference type="SMART" id="SM00900">
    <property type="entry name" value="FMN_bind"/>
    <property type="match status" value="1"/>
</dbReference>
<dbReference type="EMBL" id="ACNN01000037">
    <property type="protein sequence ID" value="EEN81871.1"/>
    <property type="molecule type" value="Genomic_DNA"/>
</dbReference>
<feature type="compositionally biased region" description="Polar residues" evidence="7">
    <location>
        <begin position="218"/>
        <end position="230"/>
    </location>
</feature>
<keyword evidence="6" id="KW-1278">Translocase</keyword>
<name>C3JD70_POREA</name>
<dbReference type="PANTHER" id="PTHR36118">
    <property type="entry name" value="ION-TRANSLOCATING OXIDOREDUCTASE COMPLEX SUBUNIT G"/>
    <property type="match status" value="1"/>
</dbReference>
<keyword evidence="6" id="KW-0812">Transmembrane</keyword>
<accession>C3JD70</accession>
<feature type="domain" description="FMN-binding" evidence="8">
    <location>
        <begin position="98"/>
        <end position="194"/>
    </location>
</feature>
<dbReference type="NCBIfam" id="TIGR01947">
    <property type="entry name" value="rnfG"/>
    <property type="match status" value="1"/>
</dbReference>
<comment type="subcellular location">
    <subcellularLocation>
        <location evidence="6">Cell membrane</location>
        <topology evidence="6">Single-pass membrane protein</topology>
    </subcellularLocation>
</comment>
<keyword evidence="4 6" id="KW-0288">FMN</keyword>
<keyword evidence="5 6" id="KW-0249">Electron transport</keyword>
<keyword evidence="10" id="KW-1185">Reference proteome</keyword>
<comment type="subunit">
    <text evidence="6">The complex is composed of six subunits: RnfA, RnfB, RnfC, RnfD, RnfE and RnfG.</text>
</comment>
<keyword evidence="1 6" id="KW-0813">Transport</keyword>
<comment type="function">
    <text evidence="6">Part of a membrane-bound complex that couples electron transfer with translocation of ions across the membrane.</text>
</comment>
<dbReference type="Pfam" id="PF04205">
    <property type="entry name" value="FMN_bind"/>
    <property type="match status" value="1"/>
</dbReference>
<dbReference type="Gene3D" id="3.90.1010.20">
    <property type="match status" value="1"/>
</dbReference>
<evidence type="ECO:0000313" key="10">
    <source>
        <dbReference type="Proteomes" id="UP000004295"/>
    </source>
</evidence>
<comment type="caution">
    <text evidence="9">The sequence shown here is derived from an EMBL/GenBank/DDBJ whole genome shotgun (WGS) entry which is preliminary data.</text>
</comment>
<evidence type="ECO:0000256" key="1">
    <source>
        <dbReference type="ARBA" id="ARBA00022448"/>
    </source>
</evidence>
<feature type="modified residue" description="FMN phosphoryl threonine" evidence="6">
    <location>
        <position position="177"/>
    </location>
</feature>
<dbReference type="AlphaFoldDB" id="C3JD70"/>
<protein>
    <recommendedName>
        <fullName evidence="6">Ion-translocating oxidoreductase complex subunit G</fullName>
        <ecNumber evidence="6">7.-.-.-</ecNumber>
    </recommendedName>
    <alternativeName>
        <fullName evidence="6">Rnf electron transport complex subunit G</fullName>
    </alternativeName>
</protein>
<proteinExistence type="inferred from homology"/>
<keyword evidence="6" id="KW-0472">Membrane</keyword>
<dbReference type="Proteomes" id="UP000004295">
    <property type="component" value="Unassembled WGS sequence"/>
</dbReference>
<evidence type="ECO:0000256" key="4">
    <source>
        <dbReference type="ARBA" id="ARBA00022643"/>
    </source>
</evidence>
<dbReference type="STRING" id="553175.POREN0001_0059"/>
<organism evidence="9 10">
    <name type="scientific">Porphyromonas endodontalis (strain ATCC 35406 / DSM 24491 / JCM 8526 / CCUG 16442 / BCRC 14492 / NCTC 13058 / HG 370)</name>
    <name type="common">Bacteroides endodontalis</name>
    <dbReference type="NCBI Taxonomy" id="553175"/>
    <lineage>
        <taxon>Bacteria</taxon>
        <taxon>Pseudomonadati</taxon>
        <taxon>Bacteroidota</taxon>
        <taxon>Bacteroidia</taxon>
        <taxon>Bacteroidales</taxon>
        <taxon>Porphyromonadaceae</taxon>
        <taxon>Porphyromonas</taxon>
    </lineage>
</organism>
<sequence>MKKLASTFPNMLLSLTLICLLVGAILGVMKSVTDEPIAKTELSNKIAAIEKVVPEFDNNPLDEVQEFKEGEKDVVKVYVAKKAGEAVGYAVETFTKNGFGGRIDLMVGFDAKGVICDFSVLKHGETPGLGAKMDEWFHADSKGGNIQNMKGVDMAAENGTLVVAKDGGKVDAITASTITSRAFLDAVNRAYKYYLEAVGSAPAGAEATDASADVPQDEASTAAETPSTEDNAAPAEKGDNK</sequence>
<keyword evidence="3 6" id="KW-0285">Flavoprotein</keyword>
<dbReference type="HAMAP" id="MF_00479">
    <property type="entry name" value="RsxG_RnfG"/>
    <property type="match status" value="1"/>
</dbReference>
<evidence type="ECO:0000256" key="7">
    <source>
        <dbReference type="SAM" id="MobiDB-lite"/>
    </source>
</evidence>
<dbReference type="InterPro" id="IPR010209">
    <property type="entry name" value="Ion_transpt_RnfG/RsxG"/>
</dbReference>
<dbReference type="GO" id="GO:0009055">
    <property type="term" value="F:electron transfer activity"/>
    <property type="evidence" value="ECO:0007669"/>
    <property type="project" value="InterPro"/>
</dbReference>
<comment type="similarity">
    <text evidence="6">Belongs to the RnfG family.</text>
</comment>
<keyword evidence="6" id="KW-1003">Cell membrane</keyword>
<feature type="region of interest" description="Disordered" evidence="7">
    <location>
        <begin position="204"/>
        <end position="241"/>
    </location>
</feature>
<reference evidence="9 10" key="1">
    <citation type="submission" date="2009-04" db="EMBL/GenBank/DDBJ databases">
        <authorList>
            <person name="Sebastian Y."/>
            <person name="Madupu R."/>
            <person name="Durkin A.S."/>
            <person name="Torralba M."/>
            <person name="Methe B."/>
            <person name="Sutton G.G."/>
            <person name="Strausberg R.L."/>
            <person name="Nelson K.E."/>
        </authorList>
    </citation>
    <scope>NUCLEOTIDE SEQUENCE [LARGE SCALE GENOMIC DNA]</scope>
    <source>
        <strain evidence="10">ATCC 35406 / BCRC 14492 / JCM 8526 / NCTC 13058 / HG 370</strain>
    </source>
</reference>
<dbReference type="RefSeq" id="WP_004335399.1">
    <property type="nucleotide sequence ID" value="NZ_ACNN01000037.1"/>
</dbReference>
<gene>
    <name evidence="6 9" type="primary">rnfG</name>
    <name evidence="9" type="ORF">POREN0001_0059</name>
</gene>
<dbReference type="GO" id="GO:0022900">
    <property type="term" value="P:electron transport chain"/>
    <property type="evidence" value="ECO:0007669"/>
    <property type="project" value="UniProtKB-UniRule"/>
</dbReference>
<keyword evidence="6" id="KW-1133">Transmembrane helix</keyword>
<dbReference type="GO" id="GO:0005886">
    <property type="term" value="C:plasma membrane"/>
    <property type="evidence" value="ECO:0007669"/>
    <property type="project" value="UniProtKB-SubCell"/>
</dbReference>
<evidence type="ECO:0000256" key="2">
    <source>
        <dbReference type="ARBA" id="ARBA00022553"/>
    </source>
</evidence>
<dbReference type="EC" id="7.-.-.-" evidence="6"/>
<evidence type="ECO:0000259" key="8">
    <source>
        <dbReference type="SMART" id="SM00900"/>
    </source>
</evidence>
<dbReference type="GeneID" id="93366210"/>
<evidence type="ECO:0000256" key="5">
    <source>
        <dbReference type="ARBA" id="ARBA00022982"/>
    </source>
</evidence>
<evidence type="ECO:0000256" key="6">
    <source>
        <dbReference type="HAMAP-Rule" id="MF_00479"/>
    </source>
</evidence>
<keyword evidence="2 6" id="KW-0597">Phosphoprotein</keyword>
<dbReference type="GO" id="GO:0010181">
    <property type="term" value="F:FMN binding"/>
    <property type="evidence" value="ECO:0007669"/>
    <property type="project" value="InterPro"/>
</dbReference>
<dbReference type="InterPro" id="IPR007329">
    <property type="entry name" value="FMN-bd"/>
</dbReference>
<evidence type="ECO:0000313" key="9">
    <source>
        <dbReference type="EMBL" id="EEN81871.1"/>
    </source>
</evidence>
<comment type="cofactor">
    <cofactor evidence="6">
        <name>FMN</name>
        <dbReference type="ChEBI" id="CHEBI:58210"/>
    </cofactor>
</comment>
<evidence type="ECO:0000256" key="3">
    <source>
        <dbReference type="ARBA" id="ARBA00022630"/>
    </source>
</evidence>